<dbReference type="AlphaFoldDB" id="A0A8X6KC99"/>
<sequence>MKKSKQSANQNHSAIDVNMIQSGFKGEFLARNYHLEPNTNKAVITKRIRETIHKNQGSIKIAHTEVSYKDGPELHLPNSFSMMLEHDVQDLCKASLTEPKIFRQKGDALPLSSYPVKIWLSII</sequence>
<dbReference type="EMBL" id="BMAW01089301">
    <property type="protein sequence ID" value="GFS39074.1"/>
    <property type="molecule type" value="Genomic_DNA"/>
</dbReference>
<dbReference type="Proteomes" id="UP000887013">
    <property type="component" value="Unassembled WGS sequence"/>
</dbReference>
<gene>
    <name evidence="1" type="ORF">NPIL_479441</name>
</gene>
<reference evidence="1" key="1">
    <citation type="submission" date="2020-08" db="EMBL/GenBank/DDBJ databases">
        <title>Multicomponent nature underlies the extraordinary mechanical properties of spider dragline silk.</title>
        <authorList>
            <person name="Kono N."/>
            <person name="Nakamura H."/>
            <person name="Mori M."/>
            <person name="Yoshida Y."/>
            <person name="Ohtoshi R."/>
            <person name="Malay A.D."/>
            <person name="Moran D.A.P."/>
            <person name="Tomita M."/>
            <person name="Numata K."/>
            <person name="Arakawa K."/>
        </authorList>
    </citation>
    <scope>NUCLEOTIDE SEQUENCE</scope>
</reference>
<keyword evidence="2" id="KW-1185">Reference proteome</keyword>
<accession>A0A8X6KC99</accession>
<evidence type="ECO:0000313" key="1">
    <source>
        <dbReference type="EMBL" id="GFS39074.1"/>
    </source>
</evidence>
<organism evidence="1 2">
    <name type="scientific">Nephila pilipes</name>
    <name type="common">Giant wood spider</name>
    <name type="synonym">Nephila maculata</name>
    <dbReference type="NCBI Taxonomy" id="299642"/>
    <lineage>
        <taxon>Eukaryota</taxon>
        <taxon>Metazoa</taxon>
        <taxon>Ecdysozoa</taxon>
        <taxon>Arthropoda</taxon>
        <taxon>Chelicerata</taxon>
        <taxon>Arachnida</taxon>
        <taxon>Araneae</taxon>
        <taxon>Araneomorphae</taxon>
        <taxon>Entelegynae</taxon>
        <taxon>Araneoidea</taxon>
        <taxon>Nephilidae</taxon>
        <taxon>Nephila</taxon>
    </lineage>
</organism>
<evidence type="ECO:0000313" key="2">
    <source>
        <dbReference type="Proteomes" id="UP000887013"/>
    </source>
</evidence>
<protein>
    <submittedName>
        <fullName evidence="1">Uncharacterized protein</fullName>
    </submittedName>
</protein>
<name>A0A8X6KC99_NEPPI</name>
<proteinExistence type="predicted"/>
<comment type="caution">
    <text evidence="1">The sequence shown here is derived from an EMBL/GenBank/DDBJ whole genome shotgun (WGS) entry which is preliminary data.</text>
</comment>